<feature type="transmembrane region" description="Helical" evidence="2">
    <location>
        <begin position="6"/>
        <end position="25"/>
    </location>
</feature>
<dbReference type="Proteomes" id="UP001597112">
    <property type="component" value="Unassembled WGS sequence"/>
</dbReference>
<keyword evidence="2" id="KW-1133">Transmembrane helix</keyword>
<gene>
    <name evidence="3" type="ORF">ACFQ21_22745</name>
</gene>
<name>A0ABW3KAZ0_9BACT</name>
<comment type="caution">
    <text evidence="3">The sequence shown here is derived from an EMBL/GenBank/DDBJ whole genome shotgun (WGS) entry which is preliminary data.</text>
</comment>
<feature type="coiled-coil region" evidence="1">
    <location>
        <begin position="28"/>
        <end position="73"/>
    </location>
</feature>
<reference evidence="4" key="1">
    <citation type="journal article" date="2019" name="Int. J. Syst. Evol. Microbiol.">
        <title>The Global Catalogue of Microorganisms (GCM) 10K type strain sequencing project: providing services to taxonomists for standard genome sequencing and annotation.</title>
        <authorList>
            <consortium name="The Broad Institute Genomics Platform"/>
            <consortium name="The Broad Institute Genome Sequencing Center for Infectious Disease"/>
            <person name="Wu L."/>
            <person name="Ma J."/>
        </authorList>
    </citation>
    <scope>NUCLEOTIDE SEQUENCE [LARGE SCALE GENOMIC DNA]</scope>
    <source>
        <strain evidence="4">CCUG 58938</strain>
    </source>
</reference>
<organism evidence="3 4">
    <name type="scientific">Ohtaekwangia kribbensis</name>
    <dbReference type="NCBI Taxonomy" id="688913"/>
    <lineage>
        <taxon>Bacteria</taxon>
        <taxon>Pseudomonadati</taxon>
        <taxon>Bacteroidota</taxon>
        <taxon>Cytophagia</taxon>
        <taxon>Cytophagales</taxon>
        <taxon>Fulvivirgaceae</taxon>
        <taxon>Ohtaekwangia</taxon>
    </lineage>
</organism>
<evidence type="ECO:0000256" key="2">
    <source>
        <dbReference type="SAM" id="Phobius"/>
    </source>
</evidence>
<protein>
    <submittedName>
        <fullName evidence="3">Uncharacterized protein</fullName>
    </submittedName>
</protein>
<evidence type="ECO:0000256" key="1">
    <source>
        <dbReference type="SAM" id="Coils"/>
    </source>
</evidence>
<proteinExistence type="predicted"/>
<accession>A0ABW3KAZ0</accession>
<keyword evidence="2" id="KW-0472">Membrane</keyword>
<dbReference type="EMBL" id="JBHTKA010000008">
    <property type="protein sequence ID" value="MFD1002162.1"/>
    <property type="molecule type" value="Genomic_DNA"/>
</dbReference>
<keyword evidence="4" id="KW-1185">Reference proteome</keyword>
<evidence type="ECO:0000313" key="3">
    <source>
        <dbReference type="EMBL" id="MFD1002162.1"/>
    </source>
</evidence>
<evidence type="ECO:0000313" key="4">
    <source>
        <dbReference type="Proteomes" id="UP001597112"/>
    </source>
</evidence>
<keyword evidence="1" id="KW-0175">Coiled coil</keyword>
<sequence>MSPEALSQLLSGVIILLIAALSLYLKSYINKKAENEATKKDIQELTKTVEKTKAEFNVNLEKLKSELMLITNQTLSLASEKRNAIYNYNEEYHRWYNTTIDLARPSFEQEDMKELLRKLVDAKMSYSIASSKIEIFFRDRNFIDVKRQIESKTQQLSDLNALCFHGCHSLMHDRRMNDIVDPLVDPFDNRYSEVAKAQIGLINEYSEKQRKIVDEMQSDFSSLRDILYGYITTIIK</sequence>
<keyword evidence="2" id="KW-0812">Transmembrane</keyword>
<dbReference type="RefSeq" id="WP_377583002.1">
    <property type="nucleotide sequence ID" value="NZ_JBHTKA010000008.1"/>
</dbReference>